<keyword evidence="12 17" id="KW-1133">Transmembrane helix</keyword>
<evidence type="ECO:0000256" key="16">
    <source>
        <dbReference type="PROSITE-ProRule" id="PRU00169"/>
    </source>
</evidence>
<gene>
    <name evidence="20" type="ORF">H9742_09520</name>
</gene>
<dbReference type="InterPro" id="IPR036890">
    <property type="entry name" value="HATPase_C_sf"/>
</dbReference>
<dbReference type="InterPro" id="IPR033479">
    <property type="entry name" value="dCache_1"/>
</dbReference>
<dbReference type="Gene3D" id="3.30.450.20">
    <property type="entry name" value="PAS domain"/>
    <property type="match status" value="1"/>
</dbReference>
<dbReference type="SMART" id="SM00387">
    <property type="entry name" value="HATPase_c"/>
    <property type="match status" value="1"/>
</dbReference>
<dbReference type="Proteomes" id="UP000824265">
    <property type="component" value="Unassembled WGS sequence"/>
</dbReference>
<dbReference type="InterPro" id="IPR003661">
    <property type="entry name" value="HisK_dim/P_dom"/>
</dbReference>
<dbReference type="Pfam" id="PF02743">
    <property type="entry name" value="dCache_1"/>
    <property type="match status" value="1"/>
</dbReference>
<dbReference type="InterPro" id="IPR004358">
    <property type="entry name" value="Sig_transdc_His_kin-like_C"/>
</dbReference>
<accession>A0A9D1UCN3</accession>
<evidence type="ECO:0000256" key="17">
    <source>
        <dbReference type="SAM" id="Phobius"/>
    </source>
</evidence>
<evidence type="ECO:0000256" key="7">
    <source>
        <dbReference type="ARBA" id="ARBA00022679"/>
    </source>
</evidence>
<evidence type="ECO:0000256" key="1">
    <source>
        <dbReference type="ARBA" id="ARBA00000085"/>
    </source>
</evidence>
<keyword evidence="6 16" id="KW-0597">Phosphoprotein</keyword>
<evidence type="ECO:0000256" key="14">
    <source>
        <dbReference type="ARBA" id="ARBA00023136"/>
    </source>
</evidence>
<feature type="transmembrane region" description="Helical" evidence="17">
    <location>
        <begin position="259"/>
        <end position="280"/>
    </location>
</feature>
<evidence type="ECO:0000256" key="13">
    <source>
        <dbReference type="ARBA" id="ARBA00023012"/>
    </source>
</evidence>
<dbReference type="FunFam" id="3.30.565.10:FF:000023">
    <property type="entry name" value="PAS domain-containing sensor histidine kinase"/>
    <property type="match status" value="1"/>
</dbReference>
<evidence type="ECO:0000256" key="12">
    <source>
        <dbReference type="ARBA" id="ARBA00022989"/>
    </source>
</evidence>
<evidence type="ECO:0000256" key="4">
    <source>
        <dbReference type="ARBA" id="ARBA00018672"/>
    </source>
</evidence>
<dbReference type="PRINTS" id="PR00344">
    <property type="entry name" value="BCTRLSENSOR"/>
</dbReference>
<protein>
    <recommendedName>
        <fullName evidence="4">Stage 0 sporulation protein A homolog</fullName>
        <ecNumber evidence="3">2.7.13.3</ecNumber>
    </recommendedName>
</protein>
<sequence length="842" mass="94361">MKPKKRKTSRFDFSMKLNIFIVVLFSVLIVWGIFLVRDRLLANADELGTSLAESYASEEENRIAIYQMLLNLASTSINNTLEKGGSSQQIQEWLTDYSSHLTHILGSSVIDPYAVIDGAIIAATPWEGDQNYDYQSTEWYQKALSQNGDVIFTNAYLDAVTGKYLITLAKKLNGSGNVLAFDILLENFHLHENKASLPQNSSYFLYDGNGNLIYLSGSLDIKDPDVRQYAENLLTRIQDGSLQSYSAAIRDLEGKNRSVYYHIMENGWISVITMPVQSLLTDNMDATFLLLFGICAALLLTACGIILRFWFGSRKMQHVQDTLQILGDTYYAIYRIDYEKATYESIKSSDDVSSLLGSGGSYQHLIDVVKEYVDQRTYTEFEQSFSLENIKKLIQDQIYEFGGDYQRRFGEDYKWVSIKIIYNKSMKLNHVIMCFREIDAEKRRQLKQHILLENALKSARQTAEKKNAFFSHVSHDMRTPLNAIIGLSKLMKDQLDHPEKIRDYTAKIEQAGTQLLTLVNDILDMSRLEKGTGSTLDYTVMNLETFLQESVSLFKDQALTEQKELTVSVHLQHPAVYCDPFRLSQVINNLLSNALKYSMSGARITVNLAETGVQSNRSRYQLTVSDTGIGMSREFMEHIFEPFSRETLFAPSKISGTGLGMPIVKSLVQQMSGEITVESTLGEGSTFTIILPLQIAESEALPPSPKKEPAVNPQGLQNKKILIAEDNEINMEIASECLCALGAQVISAWNGREAVEIFSAAAPGSIDAILMDMQMPEMDGCAASQAIRSLDRPDAKTVPIIAVTANAFAEDIARTKAAGMNDHLSKPIDFKLMEEVLNKALH</sequence>
<dbReference type="PROSITE" id="PS50109">
    <property type="entry name" value="HIS_KIN"/>
    <property type="match status" value="1"/>
</dbReference>
<dbReference type="CDD" id="cd00082">
    <property type="entry name" value="HisKA"/>
    <property type="match status" value="1"/>
</dbReference>
<evidence type="ECO:0000256" key="5">
    <source>
        <dbReference type="ARBA" id="ARBA00022475"/>
    </source>
</evidence>
<dbReference type="InterPro" id="IPR001789">
    <property type="entry name" value="Sig_transdc_resp-reg_receiver"/>
</dbReference>
<dbReference type="InterPro" id="IPR003594">
    <property type="entry name" value="HATPase_dom"/>
</dbReference>
<keyword evidence="8 17" id="KW-0812">Transmembrane</keyword>
<dbReference type="Pfam" id="PF02518">
    <property type="entry name" value="HATPase_c"/>
    <property type="match status" value="1"/>
</dbReference>
<feature type="domain" description="Response regulatory" evidence="19">
    <location>
        <begin position="720"/>
        <end position="841"/>
    </location>
</feature>
<comment type="function">
    <text evidence="15">May play the central regulatory role in sporulation. It may be an element of the effector pathway responsible for the activation of sporulation genes in response to nutritional stress. Spo0A may act in concert with spo0H (a sigma factor) to control the expression of some genes that are critical to the sporulation process.</text>
</comment>
<dbReference type="Gene3D" id="3.40.50.2300">
    <property type="match status" value="1"/>
</dbReference>
<feature type="domain" description="Histidine kinase" evidence="18">
    <location>
        <begin position="472"/>
        <end position="695"/>
    </location>
</feature>
<comment type="subcellular location">
    <subcellularLocation>
        <location evidence="2">Cell membrane</location>
        <topology evidence="2">Multi-pass membrane protein</topology>
    </subcellularLocation>
</comment>
<keyword evidence="9" id="KW-0547">Nucleotide-binding</keyword>
<keyword evidence="5" id="KW-1003">Cell membrane</keyword>
<proteinExistence type="predicted"/>
<dbReference type="InterPro" id="IPR036097">
    <property type="entry name" value="HisK_dim/P_sf"/>
</dbReference>
<evidence type="ECO:0000256" key="3">
    <source>
        <dbReference type="ARBA" id="ARBA00012438"/>
    </source>
</evidence>
<feature type="transmembrane region" description="Helical" evidence="17">
    <location>
        <begin position="286"/>
        <end position="311"/>
    </location>
</feature>
<dbReference type="SMART" id="SM00448">
    <property type="entry name" value="REC"/>
    <property type="match status" value="1"/>
</dbReference>
<keyword evidence="10" id="KW-0418">Kinase</keyword>
<reference evidence="20" key="1">
    <citation type="journal article" date="2021" name="PeerJ">
        <title>Extensive microbial diversity within the chicken gut microbiome revealed by metagenomics and culture.</title>
        <authorList>
            <person name="Gilroy R."/>
            <person name="Ravi A."/>
            <person name="Getino M."/>
            <person name="Pursley I."/>
            <person name="Horton D.L."/>
            <person name="Alikhan N.F."/>
            <person name="Baker D."/>
            <person name="Gharbi K."/>
            <person name="Hall N."/>
            <person name="Watson M."/>
            <person name="Adriaenssens E.M."/>
            <person name="Foster-Nyarko E."/>
            <person name="Jarju S."/>
            <person name="Secka A."/>
            <person name="Antonio M."/>
            <person name="Oren A."/>
            <person name="Chaudhuri R.R."/>
            <person name="La Ragione R."/>
            <person name="Hildebrand F."/>
            <person name="Pallen M.J."/>
        </authorList>
    </citation>
    <scope>NUCLEOTIDE SEQUENCE</scope>
    <source>
        <strain evidence="20">CHK195-6426</strain>
    </source>
</reference>
<keyword evidence="13" id="KW-0902">Two-component regulatory system</keyword>
<dbReference type="SUPFAM" id="SSF55874">
    <property type="entry name" value="ATPase domain of HSP90 chaperone/DNA topoisomerase II/histidine kinase"/>
    <property type="match status" value="1"/>
</dbReference>
<dbReference type="SUPFAM" id="SSF52172">
    <property type="entry name" value="CheY-like"/>
    <property type="match status" value="1"/>
</dbReference>
<evidence type="ECO:0000256" key="11">
    <source>
        <dbReference type="ARBA" id="ARBA00022840"/>
    </source>
</evidence>
<dbReference type="Pfam" id="PF00072">
    <property type="entry name" value="Response_reg"/>
    <property type="match status" value="1"/>
</dbReference>
<evidence type="ECO:0000313" key="20">
    <source>
        <dbReference type="EMBL" id="HIW81736.1"/>
    </source>
</evidence>
<dbReference type="PANTHER" id="PTHR43047:SF72">
    <property type="entry name" value="OSMOSENSING HISTIDINE PROTEIN KINASE SLN1"/>
    <property type="match status" value="1"/>
</dbReference>
<dbReference type="GO" id="GO:0005524">
    <property type="term" value="F:ATP binding"/>
    <property type="evidence" value="ECO:0007669"/>
    <property type="project" value="UniProtKB-KW"/>
</dbReference>
<dbReference type="Gene3D" id="3.30.565.10">
    <property type="entry name" value="Histidine kinase-like ATPase, C-terminal domain"/>
    <property type="match status" value="1"/>
</dbReference>
<dbReference type="AlphaFoldDB" id="A0A9D1UCN3"/>
<keyword evidence="11" id="KW-0067">ATP-binding</keyword>
<dbReference type="CDD" id="cd18773">
    <property type="entry name" value="PDC1_HK_sensor"/>
    <property type="match status" value="1"/>
</dbReference>
<reference evidence="20" key="2">
    <citation type="submission" date="2021-04" db="EMBL/GenBank/DDBJ databases">
        <authorList>
            <person name="Gilroy R."/>
        </authorList>
    </citation>
    <scope>NUCLEOTIDE SEQUENCE</scope>
    <source>
        <strain evidence="20">CHK195-6426</strain>
    </source>
</reference>
<evidence type="ECO:0000256" key="9">
    <source>
        <dbReference type="ARBA" id="ARBA00022741"/>
    </source>
</evidence>
<dbReference type="SUPFAM" id="SSF103190">
    <property type="entry name" value="Sensory domain-like"/>
    <property type="match status" value="1"/>
</dbReference>
<evidence type="ECO:0000256" key="10">
    <source>
        <dbReference type="ARBA" id="ARBA00022777"/>
    </source>
</evidence>
<dbReference type="Gene3D" id="1.10.287.130">
    <property type="match status" value="1"/>
</dbReference>
<evidence type="ECO:0000256" key="6">
    <source>
        <dbReference type="ARBA" id="ARBA00022553"/>
    </source>
</evidence>
<dbReference type="EC" id="2.7.13.3" evidence="3"/>
<dbReference type="GO" id="GO:0009927">
    <property type="term" value="F:histidine phosphotransfer kinase activity"/>
    <property type="evidence" value="ECO:0007669"/>
    <property type="project" value="TreeGrafter"/>
</dbReference>
<evidence type="ECO:0000256" key="15">
    <source>
        <dbReference type="ARBA" id="ARBA00024867"/>
    </source>
</evidence>
<name>A0A9D1UCN3_9FIRM</name>
<evidence type="ECO:0000256" key="8">
    <source>
        <dbReference type="ARBA" id="ARBA00022692"/>
    </source>
</evidence>
<keyword evidence="7" id="KW-0808">Transferase</keyword>
<dbReference type="Pfam" id="PF00512">
    <property type="entry name" value="HisKA"/>
    <property type="match status" value="1"/>
</dbReference>
<dbReference type="InterPro" id="IPR029151">
    <property type="entry name" value="Sensor-like_sf"/>
</dbReference>
<dbReference type="GO" id="GO:0000155">
    <property type="term" value="F:phosphorelay sensor kinase activity"/>
    <property type="evidence" value="ECO:0007669"/>
    <property type="project" value="InterPro"/>
</dbReference>
<evidence type="ECO:0000256" key="2">
    <source>
        <dbReference type="ARBA" id="ARBA00004651"/>
    </source>
</evidence>
<evidence type="ECO:0000313" key="21">
    <source>
        <dbReference type="Proteomes" id="UP000824265"/>
    </source>
</evidence>
<dbReference type="CDD" id="cd17546">
    <property type="entry name" value="REC_hyHK_CKI1_RcsC-like"/>
    <property type="match status" value="1"/>
</dbReference>
<dbReference type="PANTHER" id="PTHR43047">
    <property type="entry name" value="TWO-COMPONENT HISTIDINE PROTEIN KINASE"/>
    <property type="match status" value="1"/>
</dbReference>
<dbReference type="InterPro" id="IPR005467">
    <property type="entry name" value="His_kinase_dom"/>
</dbReference>
<comment type="catalytic activity">
    <reaction evidence="1">
        <text>ATP + protein L-histidine = ADP + protein N-phospho-L-histidine.</text>
        <dbReference type="EC" id="2.7.13.3"/>
    </reaction>
</comment>
<feature type="modified residue" description="4-aspartylphosphate" evidence="16">
    <location>
        <position position="772"/>
    </location>
</feature>
<dbReference type="InterPro" id="IPR011006">
    <property type="entry name" value="CheY-like_superfamily"/>
</dbReference>
<dbReference type="PROSITE" id="PS50110">
    <property type="entry name" value="RESPONSE_REGULATORY"/>
    <property type="match status" value="1"/>
</dbReference>
<keyword evidence="14 17" id="KW-0472">Membrane</keyword>
<dbReference type="SMART" id="SM00388">
    <property type="entry name" value="HisKA"/>
    <property type="match status" value="1"/>
</dbReference>
<comment type="caution">
    <text evidence="20">The sequence shown here is derived from an EMBL/GenBank/DDBJ whole genome shotgun (WGS) entry which is preliminary data.</text>
</comment>
<evidence type="ECO:0000259" key="19">
    <source>
        <dbReference type="PROSITE" id="PS50110"/>
    </source>
</evidence>
<evidence type="ECO:0000259" key="18">
    <source>
        <dbReference type="PROSITE" id="PS50109"/>
    </source>
</evidence>
<feature type="transmembrane region" description="Helical" evidence="17">
    <location>
        <begin position="17"/>
        <end position="36"/>
    </location>
</feature>
<organism evidence="20 21">
    <name type="scientific">Candidatus Acetatifactor stercoripullorum</name>
    <dbReference type="NCBI Taxonomy" id="2838414"/>
    <lineage>
        <taxon>Bacteria</taxon>
        <taxon>Bacillati</taxon>
        <taxon>Bacillota</taxon>
        <taxon>Clostridia</taxon>
        <taxon>Lachnospirales</taxon>
        <taxon>Lachnospiraceae</taxon>
        <taxon>Acetatifactor</taxon>
    </lineage>
</organism>
<dbReference type="SUPFAM" id="SSF47384">
    <property type="entry name" value="Homodimeric domain of signal transducing histidine kinase"/>
    <property type="match status" value="1"/>
</dbReference>
<dbReference type="EMBL" id="DXGH01000051">
    <property type="protein sequence ID" value="HIW81736.1"/>
    <property type="molecule type" value="Genomic_DNA"/>
</dbReference>
<dbReference type="GO" id="GO:0005886">
    <property type="term" value="C:plasma membrane"/>
    <property type="evidence" value="ECO:0007669"/>
    <property type="project" value="UniProtKB-SubCell"/>
</dbReference>